<dbReference type="PANTHER" id="PTHR38370:SF1">
    <property type="entry name" value="BETA-1,4-XYLOSIDASE"/>
    <property type="match status" value="1"/>
</dbReference>
<sequence length="126" mass="14081">MEGLIPYLIHVIKKQKPHKRSYRSFSHSESSNRSYHLLLASDSFSGSSHRRTRSDFQPPSSEFLEHRHAVDGFLVSPRDPVTTPAPLTLNILYVSSKGSTVISTTSVACTLPKMTTLLIRLDVLDS</sequence>
<proteinExistence type="predicted"/>
<dbReference type="EMBL" id="QJKJ01012029">
    <property type="protein sequence ID" value="RDX69621.1"/>
    <property type="molecule type" value="Genomic_DNA"/>
</dbReference>
<dbReference type="Proteomes" id="UP000257109">
    <property type="component" value="Unassembled WGS sequence"/>
</dbReference>
<evidence type="ECO:0000313" key="1">
    <source>
        <dbReference type="EMBL" id="RDX69621.1"/>
    </source>
</evidence>
<dbReference type="AlphaFoldDB" id="A0A371EUA7"/>
<evidence type="ECO:0000313" key="2">
    <source>
        <dbReference type="Proteomes" id="UP000257109"/>
    </source>
</evidence>
<protein>
    <submittedName>
        <fullName evidence="1">Uncharacterized protein</fullName>
    </submittedName>
</protein>
<gene>
    <name evidence="1" type="ORF">CR513_51239</name>
</gene>
<feature type="non-terminal residue" evidence="1">
    <location>
        <position position="1"/>
    </location>
</feature>
<dbReference type="OrthoDB" id="1929722at2759"/>
<reference evidence="1" key="1">
    <citation type="submission" date="2018-05" db="EMBL/GenBank/DDBJ databases">
        <title>Draft genome of Mucuna pruriens seed.</title>
        <authorList>
            <person name="Nnadi N.E."/>
            <person name="Vos R."/>
            <person name="Hasami M.H."/>
            <person name="Devisetty U.K."/>
            <person name="Aguiy J.C."/>
        </authorList>
    </citation>
    <scope>NUCLEOTIDE SEQUENCE [LARGE SCALE GENOMIC DNA]</scope>
    <source>
        <strain evidence="1">JCA_2017</strain>
    </source>
</reference>
<name>A0A371EUA7_MUCPR</name>
<comment type="caution">
    <text evidence="1">The sequence shown here is derived from an EMBL/GenBank/DDBJ whole genome shotgun (WGS) entry which is preliminary data.</text>
</comment>
<accession>A0A371EUA7</accession>
<dbReference type="PANTHER" id="PTHR38370">
    <property type="entry name" value="BETA-1,4-XYLOSIDASE"/>
    <property type="match status" value="1"/>
</dbReference>
<organism evidence="1 2">
    <name type="scientific">Mucuna pruriens</name>
    <name type="common">Velvet bean</name>
    <name type="synonym">Dolichos pruriens</name>
    <dbReference type="NCBI Taxonomy" id="157652"/>
    <lineage>
        <taxon>Eukaryota</taxon>
        <taxon>Viridiplantae</taxon>
        <taxon>Streptophyta</taxon>
        <taxon>Embryophyta</taxon>
        <taxon>Tracheophyta</taxon>
        <taxon>Spermatophyta</taxon>
        <taxon>Magnoliopsida</taxon>
        <taxon>eudicotyledons</taxon>
        <taxon>Gunneridae</taxon>
        <taxon>Pentapetalae</taxon>
        <taxon>rosids</taxon>
        <taxon>fabids</taxon>
        <taxon>Fabales</taxon>
        <taxon>Fabaceae</taxon>
        <taxon>Papilionoideae</taxon>
        <taxon>50 kb inversion clade</taxon>
        <taxon>NPAAA clade</taxon>
        <taxon>indigoferoid/millettioid clade</taxon>
        <taxon>Phaseoleae</taxon>
        <taxon>Mucuna</taxon>
    </lineage>
</organism>
<keyword evidence="2" id="KW-1185">Reference proteome</keyword>